<dbReference type="AlphaFoldDB" id="A0AAD7Y671"/>
<evidence type="ECO:0000313" key="2">
    <source>
        <dbReference type="EMBL" id="KAJ8703949.1"/>
    </source>
</evidence>
<dbReference type="Proteomes" id="UP001231518">
    <property type="component" value="Chromosome 31"/>
</dbReference>
<accession>A0AAD7Y671</accession>
<feature type="compositionally biased region" description="Polar residues" evidence="1">
    <location>
        <begin position="46"/>
        <end position="56"/>
    </location>
</feature>
<gene>
    <name evidence="2" type="ORF">PYW07_013243</name>
</gene>
<evidence type="ECO:0000256" key="1">
    <source>
        <dbReference type="SAM" id="MobiDB-lite"/>
    </source>
</evidence>
<organism evidence="2 3">
    <name type="scientific">Mythimna separata</name>
    <name type="common">Oriental armyworm</name>
    <name type="synonym">Pseudaletia separata</name>
    <dbReference type="NCBI Taxonomy" id="271217"/>
    <lineage>
        <taxon>Eukaryota</taxon>
        <taxon>Metazoa</taxon>
        <taxon>Ecdysozoa</taxon>
        <taxon>Arthropoda</taxon>
        <taxon>Hexapoda</taxon>
        <taxon>Insecta</taxon>
        <taxon>Pterygota</taxon>
        <taxon>Neoptera</taxon>
        <taxon>Endopterygota</taxon>
        <taxon>Lepidoptera</taxon>
        <taxon>Glossata</taxon>
        <taxon>Ditrysia</taxon>
        <taxon>Noctuoidea</taxon>
        <taxon>Noctuidae</taxon>
        <taxon>Noctuinae</taxon>
        <taxon>Hadenini</taxon>
        <taxon>Mythimna</taxon>
    </lineage>
</organism>
<sequence length="180" mass="19384">MRATSASIARPDGEGLGGASALHLLGIVNTARYPRPISASHPRPCSQGSPTATAPSRQAKRPASPMAVTPAVTTPKRAPPPPVFIHEKDKWTSVSAALNERKIAFTNARSTQHGIKVTVPSPNDYRELSKFLKSRNIAFHSYSLPEGTPERVIIKGIPHQIKTEEVLEDLKSQGEGRLGI</sequence>
<keyword evidence="3" id="KW-1185">Reference proteome</keyword>
<comment type="caution">
    <text evidence="2">The sequence shown here is derived from an EMBL/GenBank/DDBJ whole genome shotgun (WGS) entry which is preliminary data.</text>
</comment>
<dbReference type="EMBL" id="JARGEI010000032">
    <property type="protein sequence ID" value="KAJ8703949.1"/>
    <property type="molecule type" value="Genomic_DNA"/>
</dbReference>
<evidence type="ECO:0000313" key="3">
    <source>
        <dbReference type="Proteomes" id="UP001231518"/>
    </source>
</evidence>
<proteinExistence type="predicted"/>
<protein>
    <submittedName>
        <fullName evidence="2">Uncharacterized protein</fullName>
    </submittedName>
</protein>
<name>A0AAD7Y671_MYTSE</name>
<reference evidence="2" key="1">
    <citation type="submission" date="2023-03" db="EMBL/GenBank/DDBJ databases">
        <title>Chromosome-level genomes of two armyworms, Mythimna separata and Mythimna loreyi, provide insights into the biosynthesis and reception of sex pheromones.</title>
        <authorList>
            <person name="Zhao H."/>
        </authorList>
    </citation>
    <scope>NUCLEOTIDE SEQUENCE</scope>
    <source>
        <strain evidence="2">BeijingLab</strain>
        <tissue evidence="2">Pupa</tissue>
    </source>
</reference>
<feature type="region of interest" description="Disordered" evidence="1">
    <location>
        <begin position="35"/>
        <end position="84"/>
    </location>
</feature>